<dbReference type="Pfam" id="PF07980">
    <property type="entry name" value="SusD_RagB"/>
    <property type="match status" value="1"/>
</dbReference>
<reference evidence="9" key="1">
    <citation type="submission" date="2020-04" db="EMBL/GenBank/DDBJ databases">
        <title>Deep metagenomics examines the oral microbiome during advanced dental caries in children, revealing novel taxa and co-occurrences with host molecules.</title>
        <authorList>
            <person name="Baker J.L."/>
            <person name="Morton J.T."/>
            <person name="Dinis M."/>
            <person name="Alvarez R."/>
            <person name="Tran N.C."/>
            <person name="Knight R."/>
            <person name="Edlund A."/>
        </authorList>
    </citation>
    <scope>NUCLEOTIDE SEQUENCE</scope>
    <source>
        <strain evidence="9">JCVI_25_bin.9</strain>
    </source>
</reference>
<gene>
    <name evidence="9" type="ORF">HXN33_02410</name>
</gene>
<evidence type="ECO:0000256" key="6">
    <source>
        <dbReference type="SAM" id="SignalP"/>
    </source>
</evidence>
<organism evidence="9 10">
    <name type="scientific">Prevotella histicola</name>
    <dbReference type="NCBI Taxonomy" id="470565"/>
    <lineage>
        <taxon>Bacteria</taxon>
        <taxon>Pseudomonadati</taxon>
        <taxon>Bacteroidota</taxon>
        <taxon>Bacteroidia</taxon>
        <taxon>Bacteroidales</taxon>
        <taxon>Prevotellaceae</taxon>
        <taxon>Prevotella</taxon>
    </lineage>
</organism>
<evidence type="ECO:0000259" key="8">
    <source>
        <dbReference type="Pfam" id="PF14322"/>
    </source>
</evidence>
<keyword evidence="4" id="KW-0472">Membrane</keyword>
<feature type="signal peptide" evidence="6">
    <location>
        <begin position="1"/>
        <end position="22"/>
    </location>
</feature>
<dbReference type="Proteomes" id="UP000757461">
    <property type="component" value="Unassembled WGS sequence"/>
</dbReference>
<comment type="caution">
    <text evidence="9">The sequence shown here is derived from an EMBL/GenBank/DDBJ whole genome shotgun (WGS) entry which is preliminary data.</text>
</comment>
<evidence type="ECO:0000313" key="9">
    <source>
        <dbReference type="EMBL" id="MBF1414412.1"/>
    </source>
</evidence>
<accession>A0A930HX29</accession>
<dbReference type="PROSITE" id="PS51257">
    <property type="entry name" value="PROKAR_LIPOPROTEIN"/>
    <property type="match status" value="1"/>
</dbReference>
<evidence type="ECO:0000256" key="4">
    <source>
        <dbReference type="ARBA" id="ARBA00023136"/>
    </source>
</evidence>
<protein>
    <submittedName>
        <fullName evidence="9">RagB/SusD family nutrient uptake outer membrane protein</fullName>
    </submittedName>
</protein>
<dbReference type="SUPFAM" id="SSF48452">
    <property type="entry name" value="TPR-like"/>
    <property type="match status" value="1"/>
</dbReference>
<evidence type="ECO:0000256" key="3">
    <source>
        <dbReference type="ARBA" id="ARBA00022729"/>
    </source>
</evidence>
<dbReference type="InterPro" id="IPR011990">
    <property type="entry name" value="TPR-like_helical_dom_sf"/>
</dbReference>
<sequence>MKHRILRYLFSLTFVATTFSLGGCIDTIDPSSTLTAQQVKNLTSSQQSLLNGIISYVIDFNSWGSSGYPTNDWGYPCQMFYREVLGADFPVYSSNYSYWPSVESGTETRFKAYYTYRYYYNFIATCNNLASVIDPATASETSKNYLGIALTYRAMAYLDIARQFEFKPTGIASLDDKATKDNIWGLTVPIVTEKTPDSEMRHNPRAPFYKMYRFILTDLDNAEKYLQGYVRSDKKMPDLSVVYGLKARLWLEMASRFDKSSSDLDKAIAAEDSTTITYDKLGIHTARECYEKARDYARLASTGYSPVTETEWLDPKTGFNTPNQAWMWCLGYSTREQIPYIYYTFTSSVTTETDWGLTRAYEAFRMIGSWLYGQIGQGDWRRYSWVSPDAAGTHDGYKQYDSLMIAGHKVQNSLLDEEEWKALPAYVNTKFRPAKGNRVDTYEGQFISLPLMRVEEMKFIDIECTAHLDGVAAGVAALKSFINDYRYTDGSYQAGNATTMDEFIKELLIQKRIEFWGEGLVYFDNKRLAQQIRRKDNTNYEPNAQINSKAGYVCPWLNYFILEYETHNNVACKPNPDTSGSLTVTNQ</sequence>
<dbReference type="EMBL" id="JABZSQ010000023">
    <property type="protein sequence ID" value="MBF1414412.1"/>
    <property type="molecule type" value="Genomic_DNA"/>
</dbReference>
<feature type="domain" description="RagB/SusD" evidence="7">
    <location>
        <begin position="376"/>
        <end position="549"/>
    </location>
</feature>
<dbReference type="Pfam" id="PF14322">
    <property type="entry name" value="SusD-like_3"/>
    <property type="match status" value="1"/>
</dbReference>
<dbReference type="InterPro" id="IPR033985">
    <property type="entry name" value="SusD-like_N"/>
</dbReference>
<evidence type="ECO:0000256" key="2">
    <source>
        <dbReference type="ARBA" id="ARBA00006275"/>
    </source>
</evidence>
<dbReference type="InterPro" id="IPR012944">
    <property type="entry name" value="SusD_RagB_dom"/>
</dbReference>
<evidence type="ECO:0000259" key="7">
    <source>
        <dbReference type="Pfam" id="PF07980"/>
    </source>
</evidence>
<proteinExistence type="inferred from homology"/>
<feature type="chain" id="PRO_5037532551" evidence="6">
    <location>
        <begin position="23"/>
        <end position="587"/>
    </location>
</feature>
<dbReference type="Gene3D" id="1.25.40.390">
    <property type="match status" value="1"/>
</dbReference>
<evidence type="ECO:0000256" key="5">
    <source>
        <dbReference type="ARBA" id="ARBA00023237"/>
    </source>
</evidence>
<evidence type="ECO:0000313" key="10">
    <source>
        <dbReference type="Proteomes" id="UP000757461"/>
    </source>
</evidence>
<keyword evidence="3 6" id="KW-0732">Signal</keyword>
<name>A0A930HX29_9BACT</name>
<evidence type="ECO:0000256" key="1">
    <source>
        <dbReference type="ARBA" id="ARBA00004442"/>
    </source>
</evidence>
<comment type="similarity">
    <text evidence="2">Belongs to the SusD family.</text>
</comment>
<dbReference type="AlphaFoldDB" id="A0A930HX29"/>
<comment type="subcellular location">
    <subcellularLocation>
        <location evidence="1">Cell outer membrane</location>
    </subcellularLocation>
</comment>
<keyword evidence="5" id="KW-0998">Cell outer membrane</keyword>
<feature type="domain" description="SusD-like N-terminal" evidence="8">
    <location>
        <begin position="111"/>
        <end position="251"/>
    </location>
</feature>
<dbReference type="GO" id="GO:0009279">
    <property type="term" value="C:cell outer membrane"/>
    <property type="evidence" value="ECO:0007669"/>
    <property type="project" value="UniProtKB-SubCell"/>
</dbReference>